<comment type="caution">
    <text evidence="1">The sequence shown here is derived from an EMBL/GenBank/DDBJ whole genome shotgun (WGS) entry which is preliminary data.</text>
</comment>
<gene>
    <name evidence="1" type="ORF">LCGC14_2110720</name>
</gene>
<organism evidence="1">
    <name type="scientific">marine sediment metagenome</name>
    <dbReference type="NCBI Taxonomy" id="412755"/>
    <lineage>
        <taxon>unclassified sequences</taxon>
        <taxon>metagenomes</taxon>
        <taxon>ecological metagenomes</taxon>
    </lineage>
</organism>
<proteinExistence type="predicted"/>
<sequence length="143" mass="15728">MPEAQTTKSSFDLSGGLNTEISEVVWPDGFTTDEANYELLTDSTRRRRKGLAAEASAGSAKTIDTMVATQFHQQYKWKGVNGNPAKSFIVHQIGQFIYFTNDDTNPSASWHGSTIDVEVFGAETTVTVANIRDEAMRFTQGRG</sequence>
<dbReference type="EMBL" id="LAZR01026082">
    <property type="protein sequence ID" value="KKL69854.1"/>
    <property type="molecule type" value="Genomic_DNA"/>
</dbReference>
<protein>
    <submittedName>
        <fullName evidence="1">Uncharacterized protein</fullName>
    </submittedName>
</protein>
<dbReference type="AlphaFoldDB" id="A0A0F9E7A6"/>
<evidence type="ECO:0000313" key="1">
    <source>
        <dbReference type="EMBL" id="KKL69854.1"/>
    </source>
</evidence>
<name>A0A0F9E7A6_9ZZZZ</name>
<accession>A0A0F9E7A6</accession>
<feature type="non-terminal residue" evidence="1">
    <location>
        <position position="143"/>
    </location>
</feature>
<reference evidence="1" key="1">
    <citation type="journal article" date="2015" name="Nature">
        <title>Complex archaea that bridge the gap between prokaryotes and eukaryotes.</title>
        <authorList>
            <person name="Spang A."/>
            <person name="Saw J.H."/>
            <person name="Jorgensen S.L."/>
            <person name="Zaremba-Niedzwiedzka K."/>
            <person name="Martijn J."/>
            <person name="Lind A.E."/>
            <person name="van Eijk R."/>
            <person name="Schleper C."/>
            <person name="Guy L."/>
            <person name="Ettema T.J."/>
        </authorList>
    </citation>
    <scope>NUCLEOTIDE SEQUENCE</scope>
</reference>